<evidence type="ECO:0000259" key="5">
    <source>
        <dbReference type="Pfam" id="PF01951"/>
    </source>
</evidence>
<dbReference type="EMBL" id="CP065383">
    <property type="protein sequence ID" value="QPM67947.1"/>
    <property type="molecule type" value="Genomic_DNA"/>
</dbReference>
<gene>
    <name evidence="6" type="ORF">RT761_01160</name>
</gene>
<dbReference type="Proteomes" id="UP000594463">
    <property type="component" value="Chromosome"/>
</dbReference>
<sequence length="139" mass="16189">MKSYEVLNHTADIGIVAWGKSLEEVFAHSAQGLFYLIAENPCYKLTFETTVSVDGNDYEDLLVTWLNELLYLFDVEQVFLCEFQITEIGQYFVKAKVKGETYNSAKYPLKHSVKACTYYEARVEEQKPDLWRAQFYLDI</sequence>
<keyword evidence="4" id="KW-0106">Calcium</keyword>
<keyword evidence="2" id="KW-0819">tRNA processing</keyword>
<evidence type="ECO:0000256" key="2">
    <source>
        <dbReference type="ARBA" id="ARBA00022694"/>
    </source>
</evidence>
<dbReference type="GO" id="GO:0046872">
    <property type="term" value="F:metal ion binding"/>
    <property type="evidence" value="ECO:0007669"/>
    <property type="project" value="UniProtKB-KW"/>
</dbReference>
<evidence type="ECO:0000256" key="1">
    <source>
        <dbReference type="ARBA" id="ARBA00007963"/>
    </source>
</evidence>
<keyword evidence="3" id="KW-0479">Metal-binding</keyword>
<dbReference type="Pfam" id="PF01951">
    <property type="entry name" value="Archease"/>
    <property type="match status" value="1"/>
</dbReference>
<accession>A0A7T1AL61</accession>
<feature type="domain" description="Archease" evidence="5">
    <location>
        <begin position="4"/>
        <end position="139"/>
    </location>
</feature>
<evidence type="ECO:0000313" key="7">
    <source>
        <dbReference type="Proteomes" id="UP000594463"/>
    </source>
</evidence>
<comment type="similarity">
    <text evidence="1">Belongs to the archease family.</text>
</comment>
<dbReference type="InterPro" id="IPR036820">
    <property type="entry name" value="Archease_dom_sf"/>
</dbReference>
<proteinExistence type="inferred from homology"/>
<dbReference type="KEGG" id="alam:RT761_01160"/>
<dbReference type="SUPFAM" id="SSF69819">
    <property type="entry name" value="MTH1598-like"/>
    <property type="match status" value="1"/>
</dbReference>
<evidence type="ECO:0000313" key="6">
    <source>
        <dbReference type="EMBL" id="QPM67947.1"/>
    </source>
</evidence>
<reference evidence="6 7" key="1">
    <citation type="journal article" date="2021" name="Nat. Commun.">
        <title>Isolation of a member of the candidate phylum Atribacteria reveals a unique cell membrane structure.</title>
        <authorList>
            <person name="Taiki K."/>
            <person name="Nobu M.K."/>
            <person name="Kusada H."/>
            <person name="Meng X.-Y."/>
            <person name="Hosoki N."/>
            <person name="Uematsu K."/>
            <person name="Yoshioka H."/>
            <person name="Kamagata Y."/>
            <person name="Tamaki H."/>
        </authorList>
    </citation>
    <scope>NUCLEOTIDE SEQUENCE [LARGE SCALE GENOMIC DNA]</scope>
    <source>
        <strain evidence="6 7">RT761</strain>
    </source>
</reference>
<evidence type="ECO:0000256" key="3">
    <source>
        <dbReference type="ARBA" id="ARBA00022723"/>
    </source>
</evidence>
<dbReference type="AlphaFoldDB" id="A0A7T1AL61"/>
<dbReference type="PANTHER" id="PTHR12682:SF11">
    <property type="entry name" value="PROTEIN ARCHEASE"/>
    <property type="match status" value="1"/>
</dbReference>
<evidence type="ECO:0000256" key="4">
    <source>
        <dbReference type="ARBA" id="ARBA00022837"/>
    </source>
</evidence>
<protein>
    <submittedName>
        <fullName evidence="6">Protein archease</fullName>
    </submittedName>
</protein>
<keyword evidence="7" id="KW-1185">Reference proteome</keyword>
<name>A0A7T1AL61_ATRLM</name>
<dbReference type="InterPro" id="IPR023572">
    <property type="entry name" value="Archease_dom"/>
</dbReference>
<dbReference type="RefSeq" id="WP_218113115.1">
    <property type="nucleotide sequence ID" value="NZ_CP065383.1"/>
</dbReference>
<dbReference type="InterPro" id="IPR002804">
    <property type="entry name" value="Archease"/>
</dbReference>
<organism evidence="6 7">
    <name type="scientific">Atribacter laminatus</name>
    <dbReference type="NCBI Taxonomy" id="2847778"/>
    <lineage>
        <taxon>Bacteria</taxon>
        <taxon>Pseudomonadati</taxon>
        <taxon>Atribacterota</taxon>
        <taxon>Atribacteria</taxon>
        <taxon>Atribacterales</taxon>
        <taxon>Atribacteraceae</taxon>
        <taxon>Atribacter</taxon>
    </lineage>
</organism>
<dbReference type="Gene3D" id="3.55.10.10">
    <property type="entry name" value="Archease domain"/>
    <property type="match status" value="1"/>
</dbReference>
<dbReference type="PANTHER" id="PTHR12682">
    <property type="entry name" value="ARCHEASE"/>
    <property type="match status" value="1"/>
</dbReference>
<dbReference type="GO" id="GO:0008033">
    <property type="term" value="P:tRNA processing"/>
    <property type="evidence" value="ECO:0007669"/>
    <property type="project" value="UniProtKB-KW"/>
</dbReference>